<comment type="similarity">
    <text evidence="1">Belongs to the ComF/GntX family.</text>
</comment>
<reference evidence="3 4" key="1">
    <citation type="submission" date="2019-03" db="EMBL/GenBank/DDBJ databases">
        <title>Genomics of glacier-inhabiting Cryobacterium strains.</title>
        <authorList>
            <person name="Liu Q."/>
            <person name="Xin Y.-H."/>
        </authorList>
    </citation>
    <scope>NUCLEOTIDE SEQUENCE [LARGE SCALE GENOMIC DNA]</scope>
    <source>
        <strain evidence="3 4">MDT1-3</strain>
    </source>
</reference>
<organism evidence="3 4">
    <name type="scientific">Cryobacterium algoritolerans</name>
    <dbReference type="NCBI Taxonomy" id="1259184"/>
    <lineage>
        <taxon>Bacteria</taxon>
        <taxon>Bacillati</taxon>
        <taxon>Actinomycetota</taxon>
        <taxon>Actinomycetes</taxon>
        <taxon>Micrococcales</taxon>
        <taxon>Microbacteriaceae</taxon>
        <taxon>Cryobacterium</taxon>
    </lineage>
</organism>
<comment type="caution">
    <text evidence="3">The sequence shown here is derived from an EMBL/GenBank/DDBJ whole genome shotgun (WGS) entry which is preliminary data.</text>
</comment>
<keyword evidence="4" id="KW-1185">Reference proteome</keyword>
<accession>A0A4R8X165</accession>
<dbReference type="InterPro" id="IPR029057">
    <property type="entry name" value="PRTase-like"/>
</dbReference>
<dbReference type="InterPro" id="IPR000836">
    <property type="entry name" value="PRTase_dom"/>
</dbReference>
<dbReference type="OrthoDB" id="5242900at2"/>
<gene>
    <name evidence="3" type="ORF">E3O19_02585</name>
</gene>
<dbReference type="EMBL" id="SOFP01000011">
    <property type="protein sequence ID" value="TFC19537.1"/>
    <property type="molecule type" value="Genomic_DNA"/>
</dbReference>
<sequence length="231" mass="24401">MRRLSGVGEALLDAWAVVMPTDCSGCGRPDRALCPACRATLLPAIHRTERRGVPVWSALDYAGVPRQVIAAYKDGGRMDAAGILSASLRCAVIAALAAVPEATGSDGSGIHLVTVPSSGRAWRQRGFHPVDLLLGRCGLMPTRVLRAVRETSDQVGLDRAERGANREGSLVARRTLDGFRALVVDDILTTGATVLEARRAVLAAGGDVVGVATLAETRRRFAAIDRSSETH</sequence>
<dbReference type="PANTHER" id="PTHR47505:SF1">
    <property type="entry name" value="DNA UTILIZATION PROTEIN YHGH"/>
    <property type="match status" value="1"/>
</dbReference>
<dbReference type="Gene3D" id="3.40.50.2020">
    <property type="match status" value="1"/>
</dbReference>
<dbReference type="CDD" id="cd06223">
    <property type="entry name" value="PRTases_typeI"/>
    <property type="match status" value="1"/>
</dbReference>
<dbReference type="PANTHER" id="PTHR47505">
    <property type="entry name" value="DNA UTILIZATION PROTEIN YHGH"/>
    <property type="match status" value="1"/>
</dbReference>
<name>A0A4R8X165_9MICO</name>
<dbReference type="AlphaFoldDB" id="A0A4R8X165"/>
<dbReference type="RefSeq" id="WP_134565061.1">
    <property type="nucleotide sequence ID" value="NZ_SOFP01000011.1"/>
</dbReference>
<evidence type="ECO:0000313" key="3">
    <source>
        <dbReference type="EMBL" id="TFC19537.1"/>
    </source>
</evidence>
<dbReference type="SUPFAM" id="SSF53271">
    <property type="entry name" value="PRTase-like"/>
    <property type="match status" value="1"/>
</dbReference>
<dbReference type="Pfam" id="PF00156">
    <property type="entry name" value="Pribosyltran"/>
    <property type="match status" value="1"/>
</dbReference>
<proteinExistence type="inferred from homology"/>
<feature type="domain" description="Phosphoribosyltransferase" evidence="2">
    <location>
        <begin position="172"/>
        <end position="219"/>
    </location>
</feature>
<evidence type="ECO:0000259" key="2">
    <source>
        <dbReference type="Pfam" id="PF00156"/>
    </source>
</evidence>
<evidence type="ECO:0000313" key="4">
    <source>
        <dbReference type="Proteomes" id="UP000298412"/>
    </source>
</evidence>
<dbReference type="InterPro" id="IPR051910">
    <property type="entry name" value="ComF/GntX_DNA_util-trans"/>
</dbReference>
<dbReference type="Proteomes" id="UP000298412">
    <property type="component" value="Unassembled WGS sequence"/>
</dbReference>
<evidence type="ECO:0000256" key="1">
    <source>
        <dbReference type="ARBA" id="ARBA00008007"/>
    </source>
</evidence>
<protein>
    <submittedName>
        <fullName evidence="3">ComF family protein</fullName>
    </submittedName>
</protein>